<sequence length="257" mass="27678">MVQEAGQASVCRIGPNVDAITVEIEYDRVVLHAFVYEEKPATSSDLEQIRAELDDSLARIVVPAPSVTLETVVAVNDPRWDGWWHMSIYKAHHSAREAAIAALQGLDDAGSDDPGAECEVVPGAVNVPPRAPAVADEKYVVLTTFTKDGRPKPTPVWIVPFEGAAAVWTVRDSWKVKRVRASGRVQVQGSDVRGKRTHGATYAGVGRLLDDEASARVARAVVRKYGVVGRLTVLGSRLRRGGAGTVGILLDVERARG</sequence>
<reference evidence="1" key="1">
    <citation type="submission" date="2023-08" db="EMBL/GenBank/DDBJ databases">
        <title>Functional and genomic diversity of the sorghum phyllosphere microbiome.</title>
        <authorList>
            <person name="Shade A."/>
        </authorList>
    </citation>
    <scope>NUCLEOTIDE SEQUENCE</scope>
    <source>
        <strain evidence="1">SORGH_AS_0885</strain>
    </source>
</reference>
<evidence type="ECO:0000313" key="2">
    <source>
        <dbReference type="Proteomes" id="UP001261666"/>
    </source>
</evidence>
<accession>A0ACC6IGM8</accession>
<name>A0ACC6IGM8_9ACTN</name>
<organism evidence="1 2">
    <name type="scientific">Nocardioides zeae</name>
    <dbReference type="NCBI Taxonomy" id="1457234"/>
    <lineage>
        <taxon>Bacteria</taxon>
        <taxon>Bacillati</taxon>
        <taxon>Actinomycetota</taxon>
        <taxon>Actinomycetes</taxon>
        <taxon>Propionibacteriales</taxon>
        <taxon>Nocardioidaceae</taxon>
        <taxon>Nocardioides</taxon>
    </lineage>
</organism>
<dbReference type="Proteomes" id="UP001261666">
    <property type="component" value="Unassembled WGS sequence"/>
</dbReference>
<comment type="caution">
    <text evidence="1">The sequence shown here is derived from an EMBL/GenBank/DDBJ whole genome shotgun (WGS) entry which is preliminary data.</text>
</comment>
<gene>
    <name evidence="1" type="ORF">QE364_001460</name>
</gene>
<keyword evidence="2" id="KW-1185">Reference proteome</keyword>
<dbReference type="EMBL" id="JAVIZJ010000003">
    <property type="protein sequence ID" value="MDR6209760.1"/>
    <property type="molecule type" value="Genomic_DNA"/>
</dbReference>
<proteinExistence type="predicted"/>
<protein>
    <submittedName>
        <fullName evidence="1">PPOX class probable F420-dependent enzyme</fullName>
    </submittedName>
</protein>
<evidence type="ECO:0000313" key="1">
    <source>
        <dbReference type="EMBL" id="MDR6209760.1"/>
    </source>
</evidence>